<dbReference type="Proteomes" id="UP001602245">
    <property type="component" value="Unassembled WGS sequence"/>
</dbReference>
<comment type="caution">
    <text evidence="2">The sequence shown here is derived from an EMBL/GenBank/DDBJ whole genome shotgun (WGS) entry which is preliminary data.</text>
</comment>
<sequence length="99" mass="10365">MTVVVERDDDGVWCARARSRPGPGAHGEGSTEEEALADLRDALTGQIEDEPGRAAASTCDLPQIRAEMSEAVHTLAWVSAPRTSARSAFSDGLALGVTS</sequence>
<evidence type="ECO:0000313" key="2">
    <source>
        <dbReference type="EMBL" id="MFF5292140.1"/>
    </source>
</evidence>
<evidence type="ECO:0000256" key="1">
    <source>
        <dbReference type="SAM" id="MobiDB-lite"/>
    </source>
</evidence>
<evidence type="ECO:0000313" key="3">
    <source>
        <dbReference type="Proteomes" id="UP001602245"/>
    </source>
</evidence>
<reference evidence="2 3" key="1">
    <citation type="submission" date="2024-10" db="EMBL/GenBank/DDBJ databases">
        <title>The Natural Products Discovery Center: Release of the First 8490 Sequenced Strains for Exploring Actinobacteria Biosynthetic Diversity.</title>
        <authorList>
            <person name="Kalkreuter E."/>
            <person name="Kautsar S.A."/>
            <person name="Yang D."/>
            <person name="Bader C.D."/>
            <person name="Teijaro C.N."/>
            <person name="Fluegel L."/>
            <person name="Davis C.M."/>
            <person name="Simpson J.R."/>
            <person name="Lauterbach L."/>
            <person name="Steele A.D."/>
            <person name="Gui C."/>
            <person name="Meng S."/>
            <person name="Li G."/>
            <person name="Viehrig K."/>
            <person name="Ye F."/>
            <person name="Su P."/>
            <person name="Kiefer A.F."/>
            <person name="Nichols A."/>
            <person name="Cepeda A.J."/>
            <person name="Yan W."/>
            <person name="Fan B."/>
            <person name="Jiang Y."/>
            <person name="Adhikari A."/>
            <person name="Zheng C.-J."/>
            <person name="Schuster L."/>
            <person name="Cowan T.M."/>
            <person name="Smanski M.J."/>
            <person name="Chevrette M.G."/>
            <person name="De Carvalho L.P.S."/>
            <person name="Shen B."/>
        </authorList>
    </citation>
    <scope>NUCLEOTIDE SEQUENCE [LARGE SCALE GENOMIC DNA]</scope>
    <source>
        <strain evidence="2 3">NPDC000087</strain>
    </source>
</reference>
<gene>
    <name evidence="2" type="ORF">ACFY35_22095</name>
</gene>
<dbReference type="SUPFAM" id="SSF143100">
    <property type="entry name" value="TTHA1013/TTHA0281-like"/>
    <property type="match status" value="1"/>
</dbReference>
<organism evidence="2 3">
    <name type="scientific">Paractinoplanes globisporus</name>
    <dbReference type="NCBI Taxonomy" id="113565"/>
    <lineage>
        <taxon>Bacteria</taxon>
        <taxon>Bacillati</taxon>
        <taxon>Actinomycetota</taxon>
        <taxon>Actinomycetes</taxon>
        <taxon>Micromonosporales</taxon>
        <taxon>Micromonosporaceae</taxon>
        <taxon>Paractinoplanes</taxon>
    </lineage>
</organism>
<dbReference type="Gene3D" id="3.30.160.250">
    <property type="match status" value="1"/>
</dbReference>
<proteinExistence type="predicted"/>
<feature type="region of interest" description="Disordered" evidence="1">
    <location>
        <begin position="14"/>
        <end position="34"/>
    </location>
</feature>
<dbReference type="InterPro" id="IPR035069">
    <property type="entry name" value="TTHA1013/TTHA0281-like"/>
</dbReference>
<name>A0ABW6WIC0_9ACTN</name>
<dbReference type="EMBL" id="JBIAZU010000004">
    <property type="protein sequence ID" value="MFF5292140.1"/>
    <property type="molecule type" value="Genomic_DNA"/>
</dbReference>
<keyword evidence="3" id="KW-1185">Reference proteome</keyword>
<dbReference type="RefSeq" id="WP_157295359.1">
    <property type="nucleotide sequence ID" value="NZ_JBIAZU010000004.1"/>
</dbReference>
<protein>
    <submittedName>
        <fullName evidence="2">Type II toxin-antitoxin system HicB family antitoxin</fullName>
    </submittedName>
</protein>
<accession>A0ABW6WIC0</accession>